<proteinExistence type="predicted"/>
<protein>
    <submittedName>
        <fullName evidence="1">Uncharacterized protein</fullName>
    </submittedName>
</protein>
<evidence type="ECO:0000313" key="2">
    <source>
        <dbReference type="Proteomes" id="UP000036426"/>
    </source>
</evidence>
<comment type="caution">
    <text evidence="1">The sequence shown here is derived from an EMBL/GenBank/DDBJ whole genome shotgun (WGS) entry which is preliminary data.</text>
</comment>
<gene>
    <name evidence="1" type="ORF">ABT58_10490</name>
</gene>
<dbReference type="EMBL" id="LDOV01000019">
    <property type="protein sequence ID" value="KLV00839.1"/>
    <property type="molecule type" value="Genomic_DNA"/>
</dbReference>
<dbReference type="PATRIC" id="fig|754436.4.peg.2225"/>
<feature type="non-terminal residue" evidence="1">
    <location>
        <position position="180"/>
    </location>
</feature>
<name>A0A0J1GN15_9GAMM</name>
<dbReference type="AlphaFoldDB" id="A0A0J1GN15"/>
<accession>A0A0J1GN15</accession>
<keyword evidence="2" id="KW-1185">Reference proteome</keyword>
<reference evidence="1 2" key="1">
    <citation type="submission" date="2015-05" db="EMBL/GenBank/DDBJ databases">
        <title>Photobacterium galathea sp. nov.</title>
        <authorList>
            <person name="Machado H."/>
            <person name="Gram L."/>
        </authorList>
    </citation>
    <scope>NUCLEOTIDE SEQUENCE [LARGE SCALE GENOMIC DNA]</scope>
    <source>
        <strain evidence="1 2">DSM 25995</strain>
    </source>
</reference>
<organism evidence="1 2">
    <name type="scientific">Photobacterium aphoticum</name>
    <dbReference type="NCBI Taxonomy" id="754436"/>
    <lineage>
        <taxon>Bacteria</taxon>
        <taxon>Pseudomonadati</taxon>
        <taxon>Pseudomonadota</taxon>
        <taxon>Gammaproteobacteria</taxon>
        <taxon>Vibrionales</taxon>
        <taxon>Vibrionaceae</taxon>
        <taxon>Photobacterium</taxon>
    </lineage>
</organism>
<evidence type="ECO:0000313" key="1">
    <source>
        <dbReference type="EMBL" id="KLV00839.1"/>
    </source>
</evidence>
<sequence>MSQAHNSINAKPLILKGIGGGGKNKCRIIPYITFYISISQFDVIDVKMNVIGACVAERWAGTPDRTHRGRLVAHCKSGLAFQTRPRNRRALVAGNLHTKKPHHFWRGFVVVAERWAGIPDGIQWSGIPAREKVRSTFGSVEYKKALVFRQGLRCVGGADGTQRALQVGAGLPGAPKRPKG</sequence>
<dbReference type="Proteomes" id="UP000036426">
    <property type="component" value="Unassembled WGS sequence"/>
</dbReference>